<comment type="caution">
    <text evidence="6">The sequence shown here is derived from an EMBL/GenBank/DDBJ whole genome shotgun (WGS) entry which is preliminary data.</text>
</comment>
<proteinExistence type="predicted"/>
<keyword evidence="4 5" id="KW-0472">Membrane</keyword>
<accession>A0ABT5L4I5</accession>
<keyword evidence="2 5" id="KW-0812">Transmembrane</keyword>
<evidence type="ECO:0000256" key="1">
    <source>
        <dbReference type="ARBA" id="ARBA00004141"/>
    </source>
</evidence>
<dbReference type="EMBL" id="JAQQXP010000002">
    <property type="protein sequence ID" value="MDC8831944.1"/>
    <property type="molecule type" value="Genomic_DNA"/>
</dbReference>
<keyword evidence="7" id="KW-1185">Reference proteome</keyword>
<evidence type="ECO:0000256" key="5">
    <source>
        <dbReference type="SAM" id="Phobius"/>
    </source>
</evidence>
<keyword evidence="3 5" id="KW-1133">Transmembrane helix</keyword>
<dbReference type="RefSeq" id="WP_273641728.1">
    <property type="nucleotide sequence ID" value="NZ_JAQQXP010000002.1"/>
</dbReference>
<name>A0ABT5L4I5_9ALTE</name>
<evidence type="ECO:0000313" key="7">
    <source>
        <dbReference type="Proteomes" id="UP001218788"/>
    </source>
</evidence>
<evidence type="ECO:0000256" key="3">
    <source>
        <dbReference type="ARBA" id="ARBA00022989"/>
    </source>
</evidence>
<feature type="transmembrane region" description="Helical" evidence="5">
    <location>
        <begin position="21"/>
        <end position="42"/>
    </location>
</feature>
<gene>
    <name evidence="6" type="ORF">OIK42_14390</name>
</gene>
<feature type="transmembrane region" description="Helical" evidence="5">
    <location>
        <begin position="62"/>
        <end position="95"/>
    </location>
</feature>
<comment type="subcellular location">
    <subcellularLocation>
        <location evidence="1">Membrane</location>
        <topology evidence="1">Multi-pass membrane protein</topology>
    </subcellularLocation>
</comment>
<reference evidence="6 7" key="1">
    <citation type="submission" date="2022-10" db="EMBL/GenBank/DDBJ databases">
        <title>Alteromonas sp. chi3 Genome sequencing.</title>
        <authorList>
            <person name="Park S."/>
        </authorList>
    </citation>
    <scope>NUCLEOTIDE SEQUENCE [LARGE SCALE GENOMIC DNA]</scope>
    <source>
        <strain evidence="7">chi3</strain>
    </source>
</reference>
<sequence>MEQQDQYWGMSLRSYCMLIHLSQLTSIVAPGLGFIMPIILWVANKDQHPDIDRHGKVTVNWIISFVIYAIVSVILFLIFIGSLGILVLVVLNFLFAVIAAVKANNGQLWAYPLSIKFLKY</sequence>
<organism evidence="6 7">
    <name type="scientific">Alteromonas gilva</name>
    <dbReference type="NCBI Taxonomy" id="2987522"/>
    <lineage>
        <taxon>Bacteria</taxon>
        <taxon>Pseudomonadati</taxon>
        <taxon>Pseudomonadota</taxon>
        <taxon>Gammaproteobacteria</taxon>
        <taxon>Alteromonadales</taxon>
        <taxon>Alteromonadaceae</taxon>
        <taxon>Alteromonas/Salinimonas group</taxon>
        <taxon>Alteromonas</taxon>
    </lineage>
</organism>
<dbReference type="InterPro" id="IPR019109">
    <property type="entry name" value="MamF_MmsF"/>
</dbReference>
<evidence type="ECO:0000256" key="4">
    <source>
        <dbReference type="ARBA" id="ARBA00023136"/>
    </source>
</evidence>
<dbReference type="Proteomes" id="UP001218788">
    <property type="component" value="Unassembled WGS sequence"/>
</dbReference>
<evidence type="ECO:0000256" key="2">
    <source>
        <dbReference type="ARBA" id="ARBA00022692"/>
    </source>
</evidence>
<dbReference type="Pfam" id="PF09685">
    <property type="entry name" value="MamF_MmsF"/>
    <property type="match status" value="1"/>
</dbReference>
<protein>
    <submittedName>
        <fullName evidence="6">DUF4870 domain-containing protein</fullName>
    </submittedName>
</protein>
<evidence type="ECO:0000313" key="6">
    <source>
        <dbReference type="EMBL" id="MDC8831944.1"/>
    </source>
</evidence>